<evidence type="ECO:0008006" key="3">
    <source>
        <dbReference type="Google" id="ProtNLM"/>
    </source>
</evidence>
<dbReference type="SMART" id="SM01236">
    <property type="entry name" value="Haem_oxygenase_2"/>
    <property type="match status" value="1"/>
</dbReference>
<evidence type="ECO:0000313" key="2">
    <source>
        <dbReference type="Proteomes" id="UP001438707"/>
    </source>
</evidence>
<organism evidence="1 2">
    <name type="scientific">Apatococcus lobatus</name>
    <dbReference type="NCBI Taxonomy" id="904363"/>
    <lineage>
        <taxon>Eukaryota</taxon>
        <taxon>Viridiplantae</taxon>
        <taxon>Chlorophyta</taxon>
        <taxon>core chlorophytes</taxon>
        <taxon>Trebouxiophyceae</taxon>
        <taxon>Chlorellales</taxon>
        <taxon>Chlorellaceae</taxon>
        <taxon>Apatococcus</taxon>
    </lineage>
</organism>
<dbReference type="SUPFAM" id="SSF48613">
    <property type="entry name" value="Heme oxygenase-like"/>
    <property type="match status" value="1"/>
</dbReference>
<proteinExistence type="predicted"/>
<keyword evidence="2" id="KW-1185">Reference proteome</keyword>
<dbReference type="Pfam" id="PF14518">
    <property type="entry name" value="Haem_oxygenas_2"/>
    <property type="match status" value="1"/>
</dbReference>
<evidence type="ECO:0000313" key="1">
    <source>
        <dbReference type="EMBL" id="KAK9818876.1"/>
    </source>
</evidence>
<sequence length="376" mass="43066">MDGLENGSRVGTGLPSFAFNYDLQESEKLFTDLLITEGLDKRLRSDKELQQSAKHLKDSITSAIQRAFKGDQVNVDHAAHLFVHRVLYKINRSAFFWYDDLTNYRNERSIFFAQIREDIEEAWYPWELEQLPANVDELQQMNPKQVQDALRQAYDEDVDPPLSPMAQYIKDTLSNEGYKHMMAVGSLDGLVEASKMSRVTGGVGNETMCAIYRIGMEEYGTGRFAKKHSSFYGRNMRHLGLSVEPESYFDIVPWQTLAVVNLEFIFSERRRNYLKFAGGLCFFEIAGPSIYRAYVDGAKRLGHDESAAGYWDLHIGEDLRHGKQMIEDVVVPLVDKYPQDGWELLLRYIMEKEISARAGANLLKDLKAVDEKTNSL</sequence>
<dbReference type="EMBL" id="JALJOS010000053">
    <property type="protein sequence ID" value="KAK9818876.1"/>
    <property type="molecule type" value="Genomic_DNA"/>
</dbReference>
<dbReference type="InterPro" id="IPR016084">
    <property type="entry name" value="Haem_Oase-like_multi-hlx"/>
</dbReference>
<gene>
    <name evidence="1" type="ORF">WJX74_006066</name>
</gene>
<protein>
    <recommendedName>
        <fullName evidence="3">Iron-containing redox enzyme family protein</fullName>
    </recommendedName>
</protein>
<name>A0AAW1PYU6_9CHLO</name>
<dbReference type="Proteomes" id="UP001438707">
    <property type="component" value="Unassembled WGS sequence"/>
</dbReference>
<comment type="caution">
    <text evidence="1">The sequence shown here is derived from an EMBL/GenBank/DDBJ whole genome shotgun (WGS) entry which is preliminary data.</text>
</comment>
<dbReference type="Gene3D" id="1.20.910.10">
    <property type="entry name" value="Heme oxygenase-like"/>
    <property type="match status" value="1"/>
</dbReference>
<dbReference type="AlphaFoldDB" id="A0AAW1PYU6"/>
<reference evidence="1 2" key="1">
    <citation type="journal article" date="2024" name="Nat. Commun.">
        <title>Phylogenomics reveals the evolutionary origins of lichenization in chlorophyte algae.</title>
        <authorList>
            <person name="Puginier C."/>
            <person name="Libourel C."/>
            <person name="Otte J."/>
            <person name="Skaloud P."/>
            <person name="Haon M."/>
            <person name="Grisel S."/>
            <person name="Petersen M."/>
            <person name="Berrin J.G."/>
            <person name="Delaux P.M."/>
            <person name="Dal Grande F."/>
            <person name="Keller J."/>
        </authorList>
    </citation>
    <scope>NUCLEOTIDE SEQUENCE [LARGE SCALE GENOMIC DNA]</scope>
    <source>
        <strain evidence="1 2">SAG 2145</strain>
    </source>
</reference>
<accession>A0AAW1PYU6</accession>